<evidence type="ECO:0000256" key="1">
    <source>
        <dbReference type="ARBA" id="ARBA00024484"/>
    </source>
</evidence>
<keyword evidence="4" id="KW-0436">Ligase</keyword>
<sequence>MRFPTERSGLGWMTIPKMLERSAETYRDELALSMRGKEGFRRFTYGELFDIVKRLALRLKDLGLGKGDRASVVGENRPEWAMAYLAIHWAGGVAVPLDPKLTVHEWKHILQDAEVKIVISSGRMVSDFLDIKEDLKTLKHVISMDDNGEAESLGSILARYKKGAPRPDTSLEGLAVILYTSGTTGTSKGVMLTHKNIMSNVDSIYQCIDYGPGDKFFSVLPLHHVFEATAGFLTPLYGGAAIVYARSLKSRDLREDLIHCKPTVMLVVPLLLEKILGGLHREIRKASPIKKSFFYLLKGASKALKPLLRDASPRILFKSIREKMGFGNLRYMVSGGAALPVWVGKGMRELGFPLLQGYGLSETSPVLTLTPPSRPKLESVGLPIPHVDIKIVNPDENGVGEIAARGPNVMKGYYKNEEATREVLTEDGWFLTGDLGYIDEEGFLYLTGRKKSVIVTRGGKNIYPEEVESVLLQSPYIEEVLVLKGINPTSGDEEIQAIVYPNYENVDSYFAEKRKSNPSEDDVLALISQEVTRLSRRLAPYKRPRRITLREEEFPKTTTKKIKRFLFEKPFKEIGEK</sequence>
<reference evidence="4" key="1">
    <citation type="journal article" date="2020" name="mSystems">
        <title>Genome- and Community-Level Interaction Insights into Carbon Utilization and Element Cycling Functions of Hydrothermarchaeota in Hydrothermal Sediment.</title>
        <authorList>
            <person name="Zhou Z."/>
            <person name="Liu Y."/>
            <person name="Xu W."/>
            <person name="Pan J."/>
            <person name="Luo Z.H."/>
            <person name="Li M."/>
        </authorList>
    </citation>
    <scope>NUCLEOTIDE SEQUENCE [LARGE SCALE GENOMIC DNA]</scope>
    <source>
        <strain evidence="4">HyVt-237</strain>
    </source>
</reference>
<dbReference type="PANTHER" id="PTHR43272:SF52">
    <property type="entry name" value="AMP-DEPENDENT SYNTHETASE_LIGASE DOMAIN-CONTAINING PROTEIN"/>
    <property type="match status" value="1"/>
</dbReference>
<dbReference type="InterPro" id="IPR020845">
    <property type="entry name" value="AMP-binding_CS"/>
</dbReference>
<dbReference type="AlphaFoldDB" id="A0A7C1B3W8"/>
<evidence type="ECO:0000259" key="3">
    <source>
        <dbReference type="Pfam" id="PF13193"/>
    </source>
</evidence>
<dbReference type="CDD" id="cd05907">
    <property type="entry name" value="VL_LC_FACS_like"/>
    <property type="match status" value="1"/>
</dbReference>
<comment type="catalytic activity">
    <reaction evidence="1">
        <text>a long-chain fatty acid + ATP + CoA = a long-chain fatty acyl-CoA + AMP + diphosphate</text>
        <dbReference type="Rhea" id="RHEA:15421"/>
        <dbReference type="ChEBI" id="CHEBI:30616"/>
        <dbReference type="ChEBI" id="CHEBI:33019"/>
        <dbReference type="ChEBI" id="CHEBI:57287"/>
        <dbReference type="ChEBI" id="CHEBI:57560"/>
        <dbReference type="ChEBI" id="CHEBI:83139"/>
        <dbReference type="ChEBI" id="CHEBI:456215"/>
        <dbReference type="EC" id="6.2.1.3"/>
    </reaction>
    <physiologicalReaction direction="left-to-right" evidence="1">
        <dbReference type="Rhea" id="RHEA:15422"/>
    </physiologicalReaction>
</comment>
<dbReference type="PROSITE" id="PS00455">
    <property type="entry name" value="AMP_BINDING"/>
    <property type="match status" value="1"/>
</dbReference>
<feature type="domain" description="AMP-dependent synthetase/ligase" evidence="2">
    <location>
        <begin position="19"/>
        <end position="414"/>
    </location>
</feature>
<feature type="domain" description="AMP-binding enzyme C-terminal" evidence="3">
    <location>
        <begin position="466"/>
        <end position="561"/>
    </location>
</feature>
<protein>
    <submittedName>
        <fullName evidence="4">Long-chain fatty acid--CoA ligase</fullName>
    </submittedName>
</protein>
<gene>
    <name evidence="4" type="ORF">ENG67_03910</name>
</gene>
<organism evidence="4">
    <name type="scientific">candidate division WOR-3 bacterium</name>
    <dbReference type="NCBI Taxonomy" id="2052148"/>
    <lineage>
        <taxon>Bacteria</taxon>
        <taxon>Bacteria division WOR-3</taxon>
    </lineage>
</organism>
<dbReference type="InterPro" id="IPR000873">
    <property type="entry name" value="AMP-dep_synth/lig_dom"/>
</dbReference>
<dbReference type="EMBL" id="DRBW01000157">
    <property type="protein sequence ID" value="HDM90339.1"/>
    <property type="molecule type" value="Genomic_DNA"/>
</dbReference>
<dbReference type="GO" id="GO:0016020">
    <property type="term" value="C:membrane"/>
    <property type="evidence" value="ECO:0007669"/>
    <property type="project" value="TreeGrafter"/>
</dbReference>
<dbReference type="Gene3D" id="3.40.50.12780">
    <property type="entry name" value="N-terminal domain of ligase-like"/>
    <property type="match status" value="1"/>
</dbReference>
<evidence type="ECO:0000259" key="2">
    <source>
        <dbReference type="Pfam" id="PF00501"/>
    </source>
</evidence>
<dbReference type="InterPro" id="IPR025110">
    <property type="entry name" value="AMP-bd_C"/>
</dbReference>
<evidence type="ECO:0000313" key="4">
    <source>
        <dbReference type="EMBL" id="HDM90339.1"/>
    </source>
</evidence>
<dbReference type="Gene3D" id="3.30.300.30">
    <property type="match status" value="1"/>
</dbReference>
<dbReference type="Pfam" id="PF13193">
    <property type="entry name" value="AMP-binding_C"/>
    <property type="match status" value="1"/>
</dbReference>
<dbReference type="GO" id="GO:0004467">
    <property type="term" value="F:long-chain fatty acid-CoA ligase activity"/>
    <property type="evidence" value="ECO:0007669"/>
    <property type="project" value="UniProtKB-EC"/>
</dbReference>
<dbReference type="SUPFAM" id="SSF56801">
    <property type="entry name" value="Acetyl-CoA synthetase-like"/>
    <property type="match status" value="1"/>
</dbReference>
<dbReference type="Pfam" id="PF00501">
    <property type="entry name" value="AMP-binding"/>
    <property type="match status" value="1"/>
</dbReference>
<dbReference type="InterPro" id="IPR045851">
    <property type="entry name" value="AMP-bd_C_sf"/>
</dbReference>
<comment type="caution">
    <text evidence="4">The sequence shown here is derived from an EMBL/GenBank/DDBJ whole genome shotgun (WGS) entry which is preliminary data.</text>
</comment>
<dbReference type="Proteomes" id="UP000885931">
    <property type="component" value="Unassembled WGS sequence"/>
</dbReference>
<dbReference type="PANTHER" id="PTHR43272">
    <property type="entry name" value="LONG-CHAIN-FATTY-ACID--COA LIGASE"/>
    <property type="match status" value="1"/>
</dbReference>
<accession>A0A7C1B3W8</accession>
<dbReference type="InterPro" id="IPR042099">
    <property type="entry name" value="ANL_N_sf"/>
</dbReference>
<proteinExistence type="predicted"/>
<name>A0A7C1B3W8_UNCW3</name>